<evidence type="ECO:0000313" key="1">
    <source>
        <dbReference type="EMBL" id="KII73499.1"/>
    </source>
</evidence>
<accession>A0A0C2J6Q5</accession>
<gene>
    <name evidence="1" type="ORF">RF11_00092</name>
</gene>
<name>A0A0C2J6Q5_THEKT</name>
<proteinExistence type="predicted"/>
<sequence>MDNYMEMWPIRKTVLSCKHATHAFLLAQSSHLEPFTFRRLLKVAFHLYEKLSKSTSNVFASGRFIYTLKNSEFCHCDGTLEVVPSIFTQLFTIHVTIGNTVIPVRPSYEEVFGIIRGVSDRGNQSVSILMDIEMSMINAERNIFPYSSIKGYFSFTLMNLEKNTAISSNFTQI</sequence>
<dbReference type="Proteomes" id="UP000031668">
    <property type="component" value="Unassembled WGS sequence"/>
</dbReference>
<evidence type="ECO:0000313" key="2">
    <source>
        <dbReference type="Proteomes" id="UP000031668"/>
    </source>
</evidence>
<protein>
    <submittedName>
        <fullName evidence="1">Uncharacterized protein</fullName>
    </submittedName>
</protein>
<keyword evidence="2" id="KW-1185">Reference proteome</keyword>
<comment type="caution">
    <text evidence="1">The sequence shown here is derived from an EMBL/GenBank/DDBJ whole genome shotgun (WGS) entry which is preliminary data.</text>
</comment>
<dbReference type="OrthoDB" id="7545306at2759"/>
<dbReference type="AlphaFoldDB" id="A0A0C2J6Q5"/>
<organism evidence="1 2">
    <name type="scientific">Thelohanellus kitauei</name>
    <name type="common">Myxosporean</name>
    <dbReference type="NCBI Taxonomy" id="669202"/>
    <lineage>
        <taxon>Eukaryota</taxon>
        <taxon>Metazoa</taxon>
        <taxon>Cnidaria</taxon>
        <taxon>Myxozoa</taxon>
        <taxon>Myxosporea</taxon>
        <taxon>Bivalvulida</taxon>
        <taxon>Platysporina</taxon>
        <taxon>Myxobolidae</taxon>
        <taxon>Thelohanellus</taxon>
    </lineage>
</organism>
<dbReference type="EMBL" id="JWZT01000800">
    <property type="protein sequence ID" value="KII73499.1"/>
    <property type="molecule type" value="Genomic_DNA"/>
</dbReference>
<reference evidence="1 2" key="1">
    <citation type="journal article" date="2014" name="Genome Biol. Evol.">
        <title>The genome of the myxosporean Thelohanellus kitauei shows adaptations to nutrient acquisition within its fish host.</title>
        <authorList>
            <person name="Yang Y."/>
            <person name="Xiong J."/>
            <person name="Zhou Z."/>
            <person name="Huo F."/>
            <person name="Miao W."/>
            <person name="Ran C."/>
            <person name="Liu Y."/>
            <person name="Zhang J."/>
            <person name="Feng J."/>
            <person name="Wang M."/>
            <person name="Wang M."/>
            <person name="Wang L."/>
            <person name="Yao B."/>
        </authorList>
    </citation>
    <scope>NUCLEOTIDE SEQUENCE [LARGE SCALE GENOMIC DNA]</scope>
    <source>
        <strain evidence="1">Wuqing</strain>
    </source>
</reference>